<evidence type="ECO:0000256" key="10">
    <source>
        <dbReference type="SAM" id="Phobius"/>
    </source>
</evidence>
<dbReference type="SUPFAM" id="SSF58038">
    <property type="entry name" value="SNARE fusion complex"/>
    <property type="match status" value="1"/>
</dbReference>
<reference evidence="12" key="3">
    <citation type="submission" date="2025-09" db="UniProtKB">
        <authorList>
            <consortium name="Ensembl"/>
        </authorList>
    </citation>
    <scope>IDENTIFICATION</scope>
</reference>
<evidence type="ECO:0000256" key="6">
    <source>
        <dbReference type="ARBA" id="ARBA00023136"/>
    </source>
</evidence>
<feature type="transmembrane region" description="Helical" evidence="10">
    <location>
        <begin position="214"/>
        <end position="235"/>
    </location>
</feature>
<evidence type="ECO:0000256" key="9">
    <source>
        <dbReference type="SAM" id="MobiDB-lite"/>
    </source>
</evidence>
<keyword evidence="13" id="KW-1185">Reference proteome</keyword>
<comment type="subcellular location">
    <subcellularLocation>
        <location evidence="7">Endomembrane system</location>
        <topology evidence="7">Single-pass type IV membrane protein</topology>
    </subcellularLocation>
</comment>
<evidence type="ECO:0000313" key="12">
    <source>
        <dbReference type="Ensembl" id="ENSSHAP00000038373.1"/>
    </source>
</evidence>
<sequence length="236" mass="24980">MAGRVPGGPRARLAAPLPGPAQPGRGPEGPGPGRLRGVQAGRSRDGPGGGAGLSARASPTGSWPSRGPEKREEAAELWPSRGAEGSPRPSWRLRRVLRLPGPGRPQTALVSPGRGPCPAPAGPSPQQGEGPARPLRRAEEASGGGGSDRVRSLQNEVEGVKNIMTQNVERILARGENLDHLRNKTEDLEATSEHFKTTSQKVARKFWWKNVKMIILICVIVGVILLLIILFATGVI</sequence>
<keyword evidence="8" id="KW-0175">Coiled coil</keyword>
<keyword evidence="5 10" id="KW-1133">Transmembrane helix</keyword>
<keyword evidence="6 10" id="KW-0472">Membrane</keyword>
<dbReference type="InterPro" id="IPR016444">
    <property type="entry name" value="Synaptobrevin/VAMP"/>
</dbReference>
<dbReference type="AlphaFoldDB" id="A0A7N4PH42"/>
<evidence type="ECO:0000256" key="4">
    <source>
        <dbReference type="ARBA" id="ARBA00022927"/>
    </source>
</evidence>
<reference evidence="12 13" key="1">
    <citation type="journal article" date="2011" name="Proc. Natl. Acad. Sci. U.S.A.">
        <title>Genetic diversity and population structure of the endangered marsupial Sarcophilus harrisii (Tasmanian devil).</title>
        <authorList>
            <person name="Miller W."/>
            <person name="Hayes V.M."/>
            <person name="Ratan A."/>
            <person name="Petersen D.C."/>
            <person name="Wittekindt N.E."/>
            <person name="Miller J."/>
            <person name="Walenz B."/>
            <person name="Knight J."/>
            <person name="Qi J."/>
            <person name="Zhao F."/>
            <person name="Wang Q."/>
            <person name="Bedoya-Reina O.C."/>
            <person name="Katiyar N."/>
            <person name="Tomsho L.P."/>
            <person name="Kasson L.M."/>
            <person name="Hardie R.A."/>
            <person name="Woodbridge P."/>
            <person name="Tindall E.A."/>
            <person name="Bertelsen M.F."/>
            <person name="Dixon D."/>
            <person name="Pyecroft S."/>
            <person name="Helgen K.M."/>
            <person name="Lesk A.M."/>
            <person name="Pringle T.H."/>
            <person name="Patterson N."/>
            <person name="Zhang Y."/>
            <person name="Kreiss A."/>
            <person name="Woods G.M."/>
            <person name="Jones M.E."/>
            <person name="Schuster S.C."/>
        </authorList>
    </citation>
    <scope>NUCLEOTIDE SEQUENCE [LARGE SCALE GENOMIC DNA]</scope>
</reference>
<feature type="domain" description="V-SNARE coiled-coil homology" evidence="11">
    <location>
        <begin position="149"/>
        <end position="209"/>
    </location>
</feature>
<dbReference type="GO" id="GO:0012505">
    <property type="term" value="C:endomembrane system"/>
    <property type="evidence" value="ECO:0007669"/>
    <property type="project" value="UniProtKB-SubCell"/>
</dbReference>
<dbReference type="PANTHER" id="PTHR45701">
    <property type="entry name" value="SYNAPTOBREVIN FAMILY MEMBER"/>
    <property type="match status" value="1"/>
</dbReference>
<feature type="compositionally biased region" description="Low complexity" evidence="9">
    <location>
        <begin position="1"/>
        <end position="16"/>
    </location>
</feature>
<feature type="region of interest" description="Disordered" evidence="9">
    <location>
        <begin position="1"/>
        <end position="152"/>
    </location>
</feature>
<evidence type="ECO:0000256" key="3">
    <source>
        <dbReference type="ARBA" id="ARBA00022692"/>
    </source>
</evidence>
<name>A0A7N4PH42_SARHA</name>
<dbReference type="Proteomes" id="UP000007648">
    <property type="component" value="Unassembled WGS sequence"/>
</dbReference>
<evidence type="ECO:0000313" key="13">
    <source>
        <dbReference type="Proteomes" id="UP000007648"/>
    </source>
</evidence>
<dbReference type="PRINTS" id="PR00219">
    <property type="entry name" value="SYNAPTOBREVN"/>
</dbReference>
<evidence type="ECO:0000256" key="5">
    <source>
        <dbReference type="ARBA" id="ARBA00022989"/>
    </source>
</evidence>
<evidence type="ECO:0000256" key="7">
    <source>
        <dbReference type="ARBA" id="ARBA00046280"/>
    </source>
</evidence>
<dbReference type="Pfam" id="PF00957">
    <property type="entry name" value="Synaptobrevin"/>
    <property type="match status" value="1"/>
</dbReference>
<protein>
    <recommendedName>
        <fullName evidence="11">V-SNARE coiled-coil homology domain-containing protein</fullName>
    </recommendedName>
</protein>
<dbReference type="GO" id="GO:0005737">
    <property type="term" value="C:cytoplasm"/>
    <property type="evidence" value="ECO:0007669"/>
    <property type="project" value="UniProtKB-ARBA"/>
</dbReference>
<dbReference type="CDD" id="cd15868">
    <property type="entry name" value="R-SNARE_VAMP8"/>
    <property type="match status" value="1"/>
</dbReference>
<accession>A0A7N4PH42</accession>
<dbReference type="Gene3D" id="1.20.5.110">
    <property type="match status" value="1"/>
</dbReference>
<dbReference type="InParanoid" id="A0A7N4PH42"/>
<keyword evidence="3 10" id="KW-0812">Transmembrane</keyword>
<dbReference type="PROSITE" id="PS50892">
    <property type="entry name" value="V_SNARE"/>
    <property type="match status" value="1"/>
</dbReference>
<evidence type="ECO:0000259" key="11">
    <source>
        <dbReference type="PROSITE" id="PS50892"/>
    </source>
</evidence>
<reference evidence="12" key="2">
    <citation type="submission" date="2025-08" db="UniProtKB">
        <authorList>
            <consortium name="Ensembl"/>
        </authorList>
    </citation>
    <scope>IDENTIFICATION</scope>
</reference>
<dbReference type="InterPro" id="IPR042855">
    <property type="entry name" value="V_SNARE_CC"/>
</dbReference>
<organism evidence="12 13">
    <name type="scientific">Sarcophilus harrisii</name>
    <name type="common">Tasmanian devil</name>
    <name type="synonym">Sarcophilus laniarius</name>
    <dbReference type="NCBI Taxonomy" id="9305"/>
    <lineage>
        <taxon>Eukaryota</taxon>
        <taxon>Metazoa</taxon>
        <taxon>Chordata</taxon>
        <taxon>Craniata</taxon>
        <taxon>Vertebrata</taxon>
        <taxon>Euteleostomi</taxon>
        <taxon>Mammalia</taxon>
        <taxon>Metatheria</taxon>
        <taxon>Dasyuromorphia</taxon>
        <taxon>Dasyuridae</taxon>
        <taxon>Sarcophilus</taxon>
    </lineage>
</organism>
<dbReference type="InterPro" id="IPR001388">
    <property type="entry name" value="Synaptobrevin-like"/>
</dbReference>
<evidence type="ECO:0000256" key="2">
    <source>
        <dbReference type="ARBA" id="ARBA00022448"/>
    </source>
</evidence>
<keyword evidence="2" id="KW-0813">Transport</keyword>
<evidence type="ECO:0000256" key="1">
    <source>
        <dbReference type="ARBA" id="ARBA00008025"/>
    </source>
</evidence>
<dbReference type="GO" id="GO:0015031">
    <property type="term" value="P:protein transport"/>
    <property type="evidence" value="ECO:0007669"/>
    <property type="project" value="UniProtKB-KW"/>
</dbReference>
<dbReference type="GeneTree" id="ENSGT00940000160325"/>
<dbReference type="Ensembl" id="ENSSHAT00000038100.1">
    <property type="protein sequence ID" value="ENSSHAP00000038373.1"/>
    <property type="gene ID" value="ENSSHAG00000032378.1"/>
</dbReference>
<proteinExistence type="inferred from homology"/>
<comment type="similarity">
    <text evidence="1">Belongs to the synaptobrevin family.</text>
</comment>
<dbReference type="GO" id="GO:0016020">
    <property type="term" value="C:membrane"/>
    <property type="evidence" value="ECO:0007669"/>
    <property type="project" value="InterPro"/>
</dbReference>
<dbReference type="PROSITE" id="PS00417">
    <property type="entry name" value="SYNAPTOBREVIN"/>
    <property type="match status" value="1"/>
</dbReference>
<keyword evidence="4" id="KW-0653">Protein transport</keyword>
<dbReference type="FunFam" id="1.20.5.110:FF:000004">
    <property type="entry name" value="Vesicle-associated membrane protein 7"/>
    <property type="match status" value="1"/>
</dbReference>
<evidence type="ECO:0000256" key="8">
    <source>
        <dbReference type="PROSITE-ProRule" id="PRU00290"/>
    </source>
</evidence>
<dbReference type="GO" id="GO:0016192">
    <property type="term" value="P:vesicle-mediated transport"/>
    <property type="evidence" value="ECO:0007669"/>
    <property type="project" value="InterPro"/>
</dbReference>